<evidence type="ECO:0000313" key="2">
    <source>
        <dbReference type="Proteomes" id="UP000005667"/>
    </source>
</evidence>
<keyword evidence="2" id="KW-1185">Reference proteome</keyword>
<dbReference type="EMBL" id="FQ311868">
    <property type="protein sequence ID" value="CBS85657.1"/>
    <property type="molecule type" value="Genomic_DNA"/>
</dbReference>
<gene>
    <name evidence="1" type="ordered locus">AZOLI_0249</name>
</gene>
<proteinExistence type="predicted"/>
<accession>G7Z2R6</accession>
<dbReference type="KEGG" id="ali:AZOLI_0249"/>
<evidence type="ECO:0000313" key="1">
    <source>
        <dbReference type="EMBL" id="CBS85657.1"/>
    </source>
</evidence>
<evidence type="ECO:0008006" key="3">
    <source>
        <dbReference type="Google" id="ProtNLM"/>
    </source>
</evidence>
<name>G7Z2R6_AZOL4</name>
<dbReference type="HOGENOM" id="CLU_1881489_0_0_5"/>
<organism evidence="1 2">
    <name type="scientific">Azospirillum lipoferum (strain 4B)</name>
    <dbReference type="NCBI Taxonomy" id="862719"/>
    <lineage>
        <taxon>Bacteria</taxon>
        <taxon>Pseudomonadati</taxon>
        <taxon>Pseudomonadota</taxon>
        <taxon>Alphaproteobacteria</taxon>
        <taxon>Rhodospirillales</taxon>
        <taxon>Azospirillaceae</taxon>
        <taxon>Azospirillum</taxon>
    </lineage>
</organism>
<protein>
    <recommendedName>
        <fullName evidence="3">Type II toxin-antitoxin system RelE/ParE family toxin</fullName>
    </recommendedName>
</protein>
<dbReference type="Proteomes" id="UP000005667">
    <property type="component" value="Chromosome"/>
</dbReference>
<dbReference type="AlphaFoldDB" id="G7Z2R6"/>
<sequence>MRRTHRREVKMPTPAKPSINRQFDIRFLPGDEQDGSGRELLNLLKSLSRFERVDVSSRVEALFLNLSAKGPYGDPYMEKDETRYYKYYYQGIIIFYSVFENVITVLHSRRVRCSSEEREGQRIVDRRLMGIYLVK</sequence>
<reference evidence="2" key="1">
    <citation type="journal article" date="2011" name="PLoS Genet.">
        <title>Azospirillum genomes reveal transition of bacteria from aquatic to terrestrial environments.</title>
        <authorList>
            <person name="Wisniewski-Dye F."/>
            <person name="Borziak K."/>
            <person name="Khalsa-Moyers G."/>
            <person name="Alexandre G."/>
            <person name="Sukharnikov L.O."/>
            <person name="Wuichet K."/>
            <person name="Hurst G.B."/>
            <person name="McDonald W.H."/>
            <person name="Robertson J.S."/>
            <person name="Barbe V."/>
            <person name="Calteau A."/>
            <person name="Rouy Z."/>
            <person name="Mangenot S."/>
            <person name="Prigent-Combaret C."/>
            <person name="Normand P."/>
            <person name="Boyer M."/>
            <person name="Siguier P."/>
            <person name="Dessaux Y."/>
            <person name="Elmerich C."/>
            <person name="Condemine G."/>
            <person name="Krishnen G."/>
            <person name="Kennedy I."/>
            <person name="Paterson A.H."/>
            <person name="Gonzalez V."/>
            <person name="Mavingui P."/>
            <person name="Zhulin I.B."/>
        </authorList>
    </citation>
    <scope>NUCLEOTIDE SEQUENCE [LARGE SCALE GENOMIC DNA]</scope>
    <source>
        <strain evidence="2">4B</strain>
    </source>
</reference>